<organism evidence="5 6">
    <name type="scientific">Puccinia striiformis</name>
    <dbReference type="NCBI Taxonomy" id="27350"/>
    <lineage>
        <taxon>Eukaryota</taxon>
        <taxon>Fungi</taxon>
        <taxon>Dikarya</taxon>
        <taxon>Basidiomycota</taxon>
        <taxon>Pucciniomycotina</taxon>
        <taxon>Pucciniomycetes</taxon>
        <taxon>Pucciniales</taxon>
        <taxon>Pucciniaceae</taxon>
        <taxon>Puccinia</taxon>
    </lineage>
</organism>
<keyword evidence="6" id="KW-1185">Reference proteome</keyword>
<dbReference type="GO" id="GO:0016491">
    <property type="term" value="F:oxidoreductase activity"/>
    <property type="evidence" value="ECO:0007669"/>
    <property type="project" value="UniProtKB-KW"/>
</dbReference>
<proteinExistence type="predicted"/>
<dbReference type="Proteomes" id="UP000239156">
    <property type="component" value="Unassembled WGS sequence"/>
</dbReference>
<dbReference type="PANTHER" id="PTHR46865">
    <property type="entry name" value="OXIDOREDUCTASE-RELATED"/>
    <property type="match status" value="1"/>
</dbReference>
<evidence type="ECO:0000256" key="3">
    <source>
        <dbReference type="ARBA" id="ARBA00023002"/>
    </source>
</evidence>
<dbReference type="PRINTS" id="PR00420">
    <property type="entry name" value="RNGMNOXGNASE"/>
</dbReference>
<keyword evidence="1" id="KW-0285">Flavoprotein</keyword>
<keyword evidence="2" id="KW-0274">FAD</keyword>
<dbReference type="SUPFAM" id="SSF51905">
    <property type="entry name" value="FAD/NAD(P)-binding domain"/>
    <property type="match status" value="1"/>
</dbReference>
<dbReference type="InterPro" id="IPR051704">
    <property type="entry name" value="FAD_aromatic-hydroxylase"/>
</dbReference>
<dbReference type="InterPro" id="IPR002938">
    <property type="entry name" value="FAD-bd"/>
</dbReference>
<feature type="domain" description="FAD-binding" evidence="4">
    <location>
        <begin position="28"/>
        <end position="104"/>
    </location>
</feature>
<dbReference type="PANTHER" id="PTHR46865:SF2">
    <property type="entry name" value="MONOOXYGENASE"/>
    <property type="match status" value="1"/>
</dbReference>
<dbReference type="GO" id="GO:0071949">
    <property type="term" value="F:FAD binding"/>
    <property type="evidence" value="ECO:0007669"/>
    <property type="project" value="InterPro"/>
</dbReference>
<dbReference type="Gene3D" id="3.30.9.10">
    <property type="entry name" value="D-Amino Acid Oxidase, subunit A, domain 2"/>
    <property type="match status" value="1"/>
</dbReference>
<evidence type="ECO:0000313" key="5">
    <source>
        <dbReference type="EMBL" id="POW13337.1"/>
    </source>
</evidence>
<comment type="caution">
    <text evidence="5">The sequence shown here is derived from an EMBL/GenBank/DDBJ whole genome shotgun (WGS) entry which is preliminary data.</text>
</comment>
<reference evidence="5" key="1">
    <citation type="submission" date="2017-12" db="EMBL/GenBank/DDBJ databases">
        <title>Gene loss provides genomic basis for host adaptation in cereal stripe rust fungi.</title>
        <authorList>
            <person name="Xia C."/>
        </authorList>
    </citation>
    <scope>NUCLEOTIDE SEQUENCE [LARGE SCALE GENOMIC DNA]</scope>
    <source>
        <strain evidence="5">93-210</strain>
    </source>
</reference>
<name>A0A2S4VV54_9BASI</name>
<dbReference type="InterPro" id="IPR036188">
    <property type="entry name" value="FAD/NAD-bd_sf"/>
</dbReference>
<keyword evidence="3" id="KW-0560">Oxidoreductase</keyword>
<dbReference type="Gene3D" id="3.50.50.60">
    <property type="entry name" value="FAD/NAD(P)-binding domain"/>
    <property type="match status" value="1"/>
</dbReference>
<dbReference type="EMBL" id="PKSL01000025">
    <property type="protein sequence ID" value="POW13337.1"/>
    <property type="molecule type" value="Genomic_DNA"/>
</dbReference>
<dbReference type="Pfam" id="PF01494">
    <property type="entry name" value="FAD_binding_3"/>
    <property type="match status" value="1"/>
</dbReference>
<dbReference type="VEuPathDB" id="FungiDB:PSTT_03763"/>
<dbReference type="AlphaFoldDB" id="A0A2S4VV54"/>
<gene>
    <name evidence="5" type="ORF">PSTT_03763</name>
</gene>
<evidence type="ECO:0000259" key="4">
    <source>
        <dbReference type="Pfam" id="PF01494"/>
    </source>
</evidence>
<accession>A0A2S4VV54</accession>
<dbReference type="VEuPathDB" id="FungiDB:PSHT_11434"/>
<evidence type="ECO:0000313" key="6">
    <source>
        <dbReference type="Proteomes" id="UP000239156"/>
    </source>
</evidence>
<sequence length="426" mass="46836">MNSVFHLPASHKSTIETMDGASNPANLRVLISGIGIAGPVAAYWLSKGGVSVTVLERCESLRKEGQTVDIRNEGVKIMRWMGVEEEVRRRTTKELGIKFVDSKNQTWAAFPQSGEGSFTSEFEIVRGELATIFYEANRSSVKVTLQKDSSRHMEFDILIVAEGLTSRTRAKAFNEDIRAPIRSLDLWAASFSYKQGDSDEDWARWYNIPNRRGFLVRPDGFGRVRATALCIDDGEAIKLIASARTSTEKQKEYFINLFKGSGWESDKILEGLRDANDLYVQEIAQTKTKTWSKGRVVLVGDTAFCPSAVTGLGTTAAIAGAYVLAAEIVKNPSDHQAAFSAYDELYAPGSAQAKKPGNRMGNQVLPGVHISCFHGHNSRLFALLSKLNLTFYLGISSHATLNLPDPSTFDLANKPQLVSRSSTISI</sequence>
<protein>
    <recommendedName>
        <fullName evidence="4">FAD-binding domain-containing protein</fullName>
    </recommendedName>
</protein>
<evidence type="ECO:0000256" key="1">
    <source>
        <dbReference type="ARBA" id="ARBA00022630"/>
    </source>
</evidence>
<evidence type="ECO:0000256" key="2">
    <source>
        <dbReference type="ARBA" id="ARBA00022827"/>
    </source>
</evidence>